<dbReference type="STRING" id="1579316.RC74_05755"/>
<dbReference type="Gene3D" id="3.90.1200.10">
    <property type="match status" value="1"/>
</dbReference>
<dbReference type="InterPro" id="IPR002575">
    <property type="entry name" value="Aminoglycoside_PTrfase"/>
</dbReference>
<evidence type="ECO:0000259" key="1">
    <source>
        <dbReference type="Pfam" id="PF01636"/>
    </source>
</evidence>
<dbReference type="InterPro" id="IPR011009">
    <property type="entry name" value="Kinase-like_dom_sf"/>
</dbReference>
<name>A0A126UXS4_9RHOB</name>
<keyword evidence="3" id="KW-1185">Reference proteome</keyword>
<evidence type="ECO:0000313" key="3">
    <source>
        <dbReference type="Proteomes" id="UP000070371"/>
    </source>
</evidence>
<dbReference type="EMBL" id="CP014327">
    <property type="protein sequence ID" value="AML50850.1"/>
    <property type="molecule type" value="Genomic_DNA"/>
</dbReference>
<protein>
    <recommendedName>
        <fullName evidence="1">Aminoglycoside phosphotransferase domain-containing protein</fullName>
    </recommendedName>
</protein>
<dbReference type="KEGG" id="hat:RC74_05755"/>
<accession>A0A126UXS4</accession>
<dbReference type="Proteomes" id="UP000070371">
    <property type="component" value="Chromosome"/>
</dbReference>
<dbReference type="Pfam" id="PF01636">
    <property type="entry name" value="APH"/>
    <property type="match status" value="1"/>
</dbReference>
<sequence length="329" mass="36543">MPDRFAQLLFSPSGVTVTPLAGDASGRRYARWRHPAFGSMIHMDARNDRPDGVADFIKIDIHLRSLGLSAPVILAQSEDELLLEDLGDDLFANILLRKPTMETDLYIGAANLLLEIQKAPAPKNLPTLDPATMAKAISPAFEAYLLGATGKENPSAQSAISLELERVLVKSNSKEPKLLLRDFHAENLLWLPDRFGVARVGVLDFQDAHVGHSCYDLASLLEDARRDVSETTRKFVLDHFLDHSKLDPGIFLEGFCAQAAQRNLRIVGVLAHLSLNKGKRRYLEFLPRVWGHLMRDLEHPNLTNLKAILMETLPPPSPEVLCRLEGPDA</sequence>
<dbReference type="AlphaFoldDB" id="A0A126UXS4"/>
<dbReference type="OrthoDB" id="9809275at2"/>
<dbReference type="Gene3D" id="3.30.200.20">
    <property type="entry name" value="Phosphorylase Kinase, domain 1"/>
    <property type="match status" value="1"/>
</dbReference>
<proteinExistence type="predicted"/>
<reference evidence="2 3" key="1">
    <citation type="submission" date="2016-02" db="EMBL/GenBank/DDBJ databases">
        <title>Complete genome sequence of Halocynthiibacter arcticus PAMC 20958t from arctic marine sediment.</title>
        <authorList>
            <person name="Lee Y.M."/>
            <person name="Baek K."/>
            <person name="Lee H.K."/>
            <person name="Shin S.C."/>
        </authorList>
    </citation>
    <scope>NUCLEOTIDE SEQUENCE [LARGE SCALE GENOMIC DNA]</scope>
    <source>
        <strain evidence="2">PAMC 20958</strain>
    </source>
</reference>
<dbReference type="RefSeq" id="WP_039002897.1">
    <property type="nucleotide sequence ID" value="NZ_CP014327.1"/>
</dbReference>
<feature type="domain" description="Aminoglycoside phosphotransferase" evidence="1">
    <location>
        <begin position="16"/>
        <end position="238"/>
    </location>
</feature>
<evidence type="ECO:0000313" key="2">
    <source>
        <dbReference type="EMBL" id="AML50850.1"/>
    </source>
</evidence>
<organism evidence="2 3">
    <name type="scientific">Falsihalocynthiibacter arcticus</name>
    <dbReference type="NCBI Taxonomy" id="1579316"/>
    <lineage>
        <taxon>Bacteria</taxon>
        <taxon>Pseudomonadati</taxon>
        <taxon>Pseudomonadota</taxon>
        <taxon>Alphaproteobacteria</taxon>
        <taxon>Rhodobacterales</taxon>
        <taxon>Roseobacteraceae</taxon>
        <taxon>Falsihalocynthiibacter</taxon>
    </lineage>
</organism>
<gene>
    <name evidence="2" type="ORF">RC74_05755</name>
</gene>
<dbReference type="SUPFAM" id="SSF56112">
    <property type="entry name" value="Protein kinase-like (PK-like)"/>
    <property type="match status" value="1"/>
</dbReference>